<gene>
    <name evidence="1" type="ORF">CEXT_382071</name>
</gene>
<evidence type="ECO:0000313" key="1">
    <source>
        <dbReference type="EMBL" id="GIY69570.1"/>
    </source>
</evidence>
<reference evidence="1 2" key="1">
    <citation type="submission" date="2021-06" db="EMBL/GenBank/DDBJ databases">
        <title>Caerostris extrusa draft genome.</title>
        <authorList>
            <person name="Kono N."/>
            <person name="Arakawa K."/>
        </authorList>
    </citation>
    <scope>NUCLEOTIDE SEQUENCE [LARGE SCALE GENOMIC DNA]</scope>
</reference>
<proteinExistence type="predicted"/>
<dbReference type="Proteomes" id="UP001054945">
    <property type="component" value="Unassembled WGS sequence"/>
</dbReference>
<organism evidence="1 2">
    <name type="scientific">Caerostris extrusa</name>
    <name type="common">Bark spider</name>
    <name type="synonym">Caerostris bankana</name>
    <dbReference type="NCBI Taxonomy" id="172846"/>
    <lineage>
        <taxon>Eukaryota</taxon>
        <taxon>Metazoa</taxon>
        <taxon>Ecdysozoa</taxon>
        <taxon>Arthropoda</taxon>
        <taxon>Chelicerata</taxon>
        <taxon>Arachnida</taxon>
        <taxon>Araneae</taxon>
        <taxon>Araneomorphae</taxon>
        <taxon>Entelegynae</taxon>
        <taxon>Araneoidea</taxon>
        <taxon>Araneidae</taxon>
        <taxon>Caerostris</taxon>
    </lineage>
</organism>
<dbReference type="EMBL" id="BPLR01014553">
    <property type="protein sequence ID" value="GIY69570.1"/>
    <property type="molecule type" value="Genomic_DNA"/>
</dbReference>
<protein>
    <submittedName>
        <fullName evidence="1">Uncharacterized protein</fullName>
    </submittedName>
</protein>
<dbReference type="AlphaFoldDB" id="A0AAV4VJF3"/>
<comment type="caution">
    <text evidence="1">The sequence shown here is derived from an EMBL/GenBank/DDBJ whole genome shotgun (WGS) entry which is preliminary data.</text>
</comment>
<name>A0AAV4VJF3_CAEEX</name>
<sequence>MHDSALSHRTHPAKAYLIRPIEWPLIIGYRHVGTRHTGNEITSNHNSPRLACSLEWTRDTAQILFGPLRDNVPMKLNDLQ</sequence>
<evidence type="ECO:0000313" key="2">
    <source>
        <dbReference type="Proteomes" id="UP001054945"/>
    </source>
</evidence>
<accession>A0AAV4VJF3</accession>
<keyword evidence="2" id="KW-1185">Reference proteome</keyword>